<sequence length="152" mass="17521">MGVYILHFEFLSASLALKENICKGCGKELKLKDINPHRHECFRNYDVVFSIKGNWKIKHIAWRTNLFGQWIDFNTFNGIWKMRVSQYRGIAPPPERGKRVIEDSHENSEDSPLSESSDDPDKIDAKTMRMKKSDTGPWQCSGEKSGDSDEPE</sequence>
<gene>
    <name evidence="1" type="ORF">L2E82_49800</name>
</gene>
<comment type="caution">
    <text evidence="1">The sequence shown here is derived from an EMBL/GenBank/DDBJ whole genome shotgun (WGS) entry which is preliminary data.</text>
</comment>
<accession>A0ACB8Z1V1</accession>
<dbReference type="Proteomes" id="UP001055811">
    <property type="component" value="Linkage Group LG09"/>
</dbReference>
<name>A0ACB8Z1V1_CICIN</name>
<keyword evidence="2" id="KW-1185">Reference proteome</keyword>
<organism evidence="1 2">
    <name type="scientific">Cichorium intybus</name>
    <name type="common">Chicory</name>
    <dbReference type="NCBI Taxonomy" id="13427"/>
    <lineage>
        <taxon>Eukaryota</taxon>
        <taxon>Viridiplantae</taxon>
        <taxon>Streptophyta</taxon>
        <taxon>Embryophyta</taxon>
        <taxon>Tracheophyta</taxon>
        <taxon>Spermatophyta</taxon>
        <taxon>Magnoliopsida</taxon>
        <taxon>eudicotyledons</taxon>
        <taxon>Gunneridae</taxon>
        <taxon>Pentapetalae</taxon>
        <taxon>asterids</taxon>
        <taxon>campanulids</taxon>
        <taxon>Asterales</taxon>
        <taxon>Asteraceae</taxon>
        <taxon>Cichorioideae</taxon>
        <taxon>Cichorieae</taxon>
        <taxon>Cichoriinae</taxon>
        <taxon>Cichorium</taxon>
    </lineage>
</organism>
<protein>
    <submittedName>
        <fullName evidence="1">Uncharacterized protein</fullName>
    </submittedName>
</protein>
<evidence type="ECO:0000313" key="2">
    <source>
        <dbReference type="Proteomes" id="UP001055811"/>
    </source>
</evidence>
<dbReference type="EMBL" id="CM042017">
    <property type="protein sequence ID" value="KAI3691441.1"/>
    <property type="molecule type" value="Genomic_DNA"/>
</dbReference>
<reference evidence="2" key="1">
    <citation type="journal article" date="2022" name="Mol. Ecol. Resour.">
        <title>The genomes of chicory, endive, great burdock and yacon provide insights into Asteraceae palaeo-polyploidization history and plant inulin production.</title>
        <authorList>
            <person name="Fan W."/>
            <person name="Wang S."/>
            <person name="Wang H."/>
            <person name="Wang A."/>
            <person name="Jiang F."/>
            <person name="Liu H."/>
            <person name="Zhao H."/>
            <person name="Xu D."/>
            <person name="Zhang Y."/>
        </authorList>
    </citation>
    <scope>NUCLEOTIDE SEQUENCE [LARGE SCALE GENOMIC DNA]</scope>
    <source>
        <strain evidence="2">cv. Punajuju</strain>
    </source>
</reference>
<reference evidence="1 2" key="2">
    <citation type="journal article" date="2022" name="Mol. Ecol. Resour.">
        <title>The genomes of chicory, endive, great burdock and yacon provide insights into Asteraceae paleo-polyploidization history and plant inulin production.</title>
        <authorList>
            <person name="Fan W."/>
            <person name="Wang S."/>
            <person name="Wang H."/>
            <person name="Wang A."/>
            <person name="Jiang F."/>
            <person name="Liu H."/>
            <person name="Zhao H."/>
            <person name="Xu D."/>
            <person name="Zhang Y."/>
        </authorList>
    </citation>
    <scope>NUCLEOTIDE SEQUENCE [LARGE SCALE GENOMIC DNA]</scope>
    <source>
        <strain evidence="2">cv. Punajuju</strain>
        <tissue evidence="1">Leaves</tissue>
    </source>
</reference>
<proteinExistence type="predicted"/>
<evidence type="ECO:0000313" key="1">
    <source>
        <dbReference type="EMBL" id="KAI3691441.1"/>
    </source>
</evidence>